<dbReference type="PANTHER" id="PTHR46609:SF6">
    <property type="entry name" value="EXONUCLEASE, PHAGE-TYPE_RECB, C-TERMINAL DOMAIN-CONTAINING PROTEIN-RELATED"/>
    <property type="match status" value="1"/>
</dbReference>
<dbReference type="SUPFAM" id="SSF52980">
    <property type="entry name" value="Restriction endonuclease-like"/>
    <property type="match status" value="1"/>
</dbReference>
<dbReference type="Gene3D" id="3.90.320.10">
    <property type="match status" value="1"/>
</dbReference>
<feature type="coiled-coil region" evidence="1">
    <location>
        <begin position="502"/>
        <end position="529"/>
    </location>
</feature>
<dbReference type="PANTHER" id="PTHR46609">
    <property type="entry name" value="EXONUCLEASE, PHAGE-TYPE/RECB, C-TERMINAL DOMAIN-CONTAINING PROTEIN"/>
    <property type="match status" value="1"/>
</dbReference>
<dbReference type="InterPro" id="IPR011604">
    <property type="entry name" value="PDDEXK-like_dom_sf"/>
</dbReference>
<dbReference type="Pfam" id="PF09588">
    <property type="entry name" value="YqaJ"/>
    <property type="match status" value="1"/>
</dbReference>
<protein>
    <recommendedName>
        <fullName evidence="3">YqaJ viral recombinase domain-containing protein</fullName>
    </recommendedName>
</protein>
<sequence length="558" mass="65681">MESFFEDKEEIADDSFFAIIEYGIHVSELYMESYVSNMSNYSFDTDFEENIQQMIEVQYGEDYELFDLFDDDDTNDDMYIDVILREIFRSVYSHVIPRRSYKKSWIRHPPNVLRICQQLEILRNKPQPEQRTDEWYLVRHNLITASNAWKCFESQSNQNQIIYEKCLPIEDKKFSSSVNTSSPLHWGQKFEPLSTQYYEFIYNTQIEDFGCIVHDTHTFLGASPDGIVVKETCQRYGRMLEIKNIVNREITQIPKKEYWVQMQLQMEVCDLNECDFLETKFVEYDNYSDFFSDGDNFNHTPNLAFKGAYLMFMDGSSPKYFYPEFQISEDVFNVWVNKILHENLHLNFIKTIYWRLEKVSCILVLRNNEWFQNSIGQMKNVWSQVLIDRERGYAHRAPNKRERKNTIDLTDETRDLNNPPKCLIADSSDDEKQPECLIADSSDDEKQPDCLVLDSSDDEADDFNQSSYLITDSSDGELTSGPQINDIVESDPQINDSVCVPVKKENKEKKEKKVKIKKEKKEKKVIEKTTPISMKVDTTSNTSNILDIEILKILENMK</sequence>
<evidence type="ECO:0000256" key="2">
    <source>
        <dbReference type="SAM" id="MobiDB-lite"/>
    </source>
</evidence>
<evidence type="ECO:0000259" key="3">
    <source>
        <dbReference type="Pfam" id="PF09588"/>
    </source>
</evidence>
<dbReference type="InterPro" id="IPR019080">
    <property type="entry name" value="YqaJ_viral_recombinase"/>
</dbReference>
<keyword evidence="1" id="KW-0175">Coiled coil</keyword>
<feature type="compositionally biased region" description="Polar residues" evidence="2">
    <location>
        <begin position="463"/>
        <end position="483"/>
    </location>
</feature>
<reference evidence="4" key="1">
    <citation type="journal article" date="2020" name="Nature">
        <title>Giant virus diversity and host interactions through global metagenomics.</title>
        <authorList>
            <person name="Schulz F."/>
            <person name="Roux S."/>
            <person name="Paez-Espino D."/>
            <person name="Jungbluth S."/>
            <person name="Walsh D.A."/>
            <person name="Denef V.J."/>
            <person name="McMahon K.D."/>
            <person name="Konstantinidis K.T."/>
            <person name="Eloe-Fadrosh E.A."/>
            <person name="Kyrpides N.C."/>
            <person name="Woyke T."/>
        </authorList>
    </citation>
    <scope>NUCLEOTIDE SEQUENCE</scope>
    <source>
        <strain evidence="4">GVMAG-S-1016713-123</strain>
    </source>
</reference>
<dbReference type="CDD" id="cd22343">
    <property type="entry name" value="PDDEXK_lambda_exonuclease-like"/>
    <property type="match status" value="1"/>
</dbReference>
<dbReference type="EMBL" id="MN740567">
    <property type="protein sequence ID" value="QHU34070.1"/>
    <property type="molecule type" value="Genomic_DNA"/>
</dbReference>
<dbReference type="InterPro" id="IPR011335">
    <property type="entry name" value="Restrct_endonuc-II-like"/>
</dbReference>
<feature type="region of interest" description="Disordered" evidence="2">
    <location>
        <begin position="397"/>
        <end position="492"/>
    </location>
</feature>
<dbReference type="InterPro" id="IPR051703">
    <property type="entry name" value="NF-kappa-B_Signaling_Reg"/>
</dbReference>
<proteinExistence type="predicted"/>
<feature type="domain" description="YqaJ viral recombinase" evidence="3">
    <location>
        <begin position="134"/>
        <end position="270"/>
    </location>
</feature>
<accession>A0A6C0LUL2</accession>
<name>A0A6C0LUL2_9ZZZZ</name>
<evidence type="ECO:0000313" key="4">
    <source>
        <dbReference type="EMBL" id="QHU34070.1"/>
    </source>
</evidence>
<dbReference type="AlphaFoldDB" id="A0A6C0LUL2"/>
<organism evidence="4">
    <name type="scientific">viral metagenome</name>
    <dbReference type="NCBI Taxonomy" id="1070528"/>
    <lineage>
        <taxon>unclassified sequences</taxon>
        <taxon>metagenomes</taxon>
        <taxon>organismal metagenomes</taxon>
    </lineage>
</organism>
<evidence type="ECO:0000256" key="1">
    <source>
        <dbReference type="SAM" id="Coils"/>
    </source>
</evidence>